<gene>
    <name evidence="1" type="ORF">HMPREF0556_10822</name>
</gene>
<dbReference type="PROSITE" id="PS50890">
    <property type="entry name" value="PUA"/>
    <property type="match status" value="1"/>
</dbReference>
<dbReference type="STRING" id="525367.HMPREF0556_10822"/>
<reference evidence="1" key="1">
    <citation type="submission" date="2010-06" db="EMBL/GenBank/DDBJ databases">
        <authorList>
            <person name="Muzny D."/>
            <person name="Qin X."/>
            <person name="Buhay C."/>
            <person name="Dugan-Rocha S."/>
            <person name="Ding Y."/>
            <person name="Chen G."/>
            <person name="Hawes A."/>
            <person name="Holder M."/>
            <person name="Jhangiani S."/>
            <person name="Johnson A."/>
            <person name="Khan Z."/>
            <person name="Li Z."/>
            <person name="Liu W."/>
            <person name="Liu X."/>
            <person name="Perez L."/>
            <person name="Shen H."/>
            <person name="Wang Q."/>
            <person name="Watt J."/>
            <person name="Xi L."/>
            <person name="Xin Y."/>
            <person name="Zhou J."/>
            <person name="Deng J."/>
            <person name="Jiang H."/>
            <person name="Liu Y."/>
            <person name="Qu J."/>
            <person name="Song X.-Z."/>
            <person name="Zhang L."/>
            <person name="Villasana D."/>
            <person name="Johnson A."/>
            <person name="Liu J."/>
            <person name="Liyanage D."/>
            <person name="Lorensuhewa L."/>
            <person name="Robinson T."/>
            <person name="Song A."/>
            <person name="Song B.-B."/>
            <person name="Dinh H."/>
            <person name="Thornton R."/>
            <person name="Coyle M."/>
            <person name="Francisco L."/>
            <person name="Jackson L."/>
            <person name="Javaid M."/>
            <person name="Korchina V."/>
            <person name="Kovar C."/>
            <person name="Mata R."/>
            <person name="Mathew T."/>
            <person name="Ngo R."/>
            <person name="Nguyen L."/>
            <person name="Nguyen N."/>
            <person name="Okwuonu G."/>
            <person name="Ongeri F."/>
            <person name="Pham C."/>
            <person name="Simmons D."/>
            <person name="Wilczek-Boney K."/>
            <person name="Hale W."/>
            <person name="Jakkamsetti A."/>
            <person name="Pham P."/>
            <person name="Ruth R."/>
            <person name="San Lucas F."/>
            <person name="Warren J."/>
            <person name="Zhang J."/>
            <person name="Zhao Z."/>
            <person name="Zhou C."/>
            <person name="Zhu D."/>
            <person name="Lee S."/>
            <person name="Bess C."/>
            <person name="Blankenburg K."/>
            <person name="Forbes L."/>
            <person name="Fu Q."/>
            <person name="Gubbala S."/>
            <person name="Hirani K."/>
            <person name="Jayaseelan J.C."/>
            <person name="Lara F."/>
            <person name="Munidasa M."/>
            <person name="Palculict T."/>
            <person name="Patil S."/>
            <person name="Pu L.-L."/>
            <person name="Saada N."/>
            <person name="Tang L."/>
            <person name="Weissenberger G."/>
            <person name="Zhu Y."/>
            <person name="Hemphill L."/>
            <person name="Shang Y."/>
            <person name="Youmans B."/>
            <person name="Ayvaz T."/>
            <person name="Ross M."/>
            <person name="Santibanez J."/>
            <person name="Aqrawi P."/>
            <person name="Gross S."/>
            <person name="Joshi V."/>
            <person name="Fowler G."/>
            <person name="Nazareth L."/>
            <person name="Reid J."/>
            <person name="Worley K."/>
            <person name="Petrosino J."/>
            <person name="Highlander S."/>
            <person name="Gibbs R."/>
        </authorList>
    </citation>
    <scope>NUCLEOTIDE SEQUENCE [LARGE SCALE GENOMIC DNA]</scope>
    <source>
        <strain evidence="1">DSM 20601</strain>
    </source>
</reference>
<dbReference type="Pfam" id="PF07009">
    <property type="entry name" value="NusG_II"/>
    <property type="match status" value="1"/>
</dbReference>
<evidence type="ECO:0000313" key="1">
    <source>
        <dbReference type="EMBL" id="EFI84269.1"/>
    </source>
</evidence>
<accession>D7UX61</accession>
<dbReference type="Proteomes" id="UP000010119">
    <property type="component" value="Unassembled WGS sequence"/>
</dbReference>
<evidence type="ECO:0000313" key="2">
    <source>
        <dbReference type="Proteomes" id="UP000010119"/>
    </source>
</evidence>
<dbReference type="HOGENOM" id="CLU_130936_1_1_9"/>
<dbReference type="InterPro" id="IPR038690">
    <property type="entry name" value="NusG_2_sf"/>
</dbReference>
<keyword evidence="2" id="KW-1185">Reference proteome</keyword>
<dbReference type="eggNOG" id="COG5341">
    <property type="taxonomic scope" value="Bacteria"/>
</dbReference>
<organism evidence="1 2">
    <name type="scientific">Listeria grayi DSM 20601</name>
    <dbReference type="NCBI Taxonomy" id="525367"/>
    <lineage>
        <taxon>Bacteria</taxon>
        <taxon>Bacillati</taxon>
        <taxon>Bacillota</taxon>
        <taxon>Bacilli</taxon>
        <taxon>Bacillales</taxon>
        <taxon>Listeriaceae</taxon>
        <taxon>Listeria</taxon>
    </lineage>
</organism>
<dbReference type="Gene3D" id="2.60.320.10">
    <property type="entry name" value="N-utilization substance G protein NusG, insert domain"/>
    <property type="match status" value="1"/>
</dbReference>
<sequence>MMGNKEIERIITMKSYLKMVRPFDVIIITLLILLSFLPIIIFSVVQAKETGKEVVAVITQDGKQIRKITLTGHKGDDIFTIHGKGKQYNIMEVKGESIRIKEDNSPDQVGVKMGWKSKPGETIICLPHKLFVDIKTKKPQKSDSNDIIIPN</sequence>
<protein>
    <submittedName>
        <fullName evidence="1">Uncharacterized protein</fullName>
    </submittedName>
</protein>
<comment type="caution">
    <text evidence="1">The sequence shown here is derived from an EMBL/GenBank/DDBJ whole genome shotgun (WGS) entry which is preliminary data.</text>
</comment>
<dbReference type="CDD" id="cd09911">
    <property type="entry name" value="Lin0431_like"/>
    <property type="match status" value="1"/>
</dbReference>
<dbReference type="AlphaFoldDB" id="D7UX61"/>
<proteinExistence type="predicted"/>
<dbReference type="EMBL" id="ACCR02000003">
    <property type="protein sequence ID" value="EFI84269.1"/>
    <property type="molecule type" value="Genomic_DNA"/>
</dbReference>
<name>D7UX61_LISGR</name>